<gene>
    <name evidence="1" type="ORF">UFOVP668_15</name>
</gene>
<evidence type="ECO:0000313" key="1">
    <source>
        <dbReference type="EMBL" id="CAB4155734.1"/>
    </source>
</evidence>
<sequence length="116" mass="11884">MATGDRNETRLIGPSALSATDAGLGAAVVGSNFNWVIKQIILCNTSGTDRLVYLGVGGAATGGTSSRFLSALPVAAYDTVVLDTALVLTVGERLWGYADAASAVNILVVGWVKEVI</sequence>
<organism evidence="1">
    <name type="scientific">uncultured Caudovirales phage</name>
    <dbReference type="NCBI Taxonomy" id="2100421"/>
    <lineage>
        <taxon>Viruses</taxon>
        <taxon>Duplodnaviria</taxon>
        <taxon>Heunggongvirae</taxon>
        <taxon>Uroviricota</taxon>
        <taxon>Caudoviricetes</taxon>
        <taxon>Peduoviridae</taxon>
        <taxon>Maltschvirus</taxon>
        <taxon>Maltschvirus maltsch</taxon>
    </lineage>
</organism>
<protein>
    <submittedName>
        <fullName evidence="1">Uncharacterized protein</fullName>
    </submittedName>
</protein>
<reference evidence="1" key="1">
    <citation type="submission" date="2020-04" db="EMBL/GenBank/DDBJ databases">
        <authorList>
            <person name="Chiriac C."/>
            <person name="Salcher M."/>
            <person name="Ghai R."/>
            <person name="Kavagutti S V."/>
        </authorList>
    </citation>
    <scope>NUCLEOTIDE SEQUENCE</scope>
</reference>
<name>A0A6J5NK17_9CAUD</name>
<accession>A0A6J5NK17</accession>
<proteinExistence type="predicted"/>
<dbReference type="EMBL" id="LR796641">
    <property type="protein sequence ID" value="CAB4155734.1"/>
    <property type="molecule type" value="Genomic_DNA"/>
</dbReference>